<evidence type="ECO:0000256" key="4">
    <source>
        <dbReference type="SAM" id="MobiDB-lite"/>
    </source>
</evidence>
<feature type="repeat" description="ANK" evidence="3">
    <location>
        <begin position="573"/>
        <end position="605"/>
    </location>
</feature>
<feature type="transmembrane region" description="Helical" evidence="5">
    <location>
        <begin position="1509"/>
        <end position="1533"/>
    </location>
</feature>
<feature type="transmembrane region" description="Helical" evidence="5">
    <location>
        <begin position="1462"/>
        <end position="1481"/>
    </location>
</feature>
<sequence>MSIELTLDASISFGRRQSTRLWSDSARSDVHEQEKYDFLALITAIANLYSQNDILEMQGRQDTGKPLSNGAVSEVSTIYAAVTRPSTIISHQTRTQKSLVVVKRSESKLFHPDGRCNDKAAIRSFISEIQILSHRSLRQHPNIVKILGVHWDYRHTGYPEPLILLEKANMDLRKFQAKYFSLPFATKKAIALNIVCGLSAIHECGVIHGDLKPANVLIFFKPVLHAKIADFSHSFLDTGEQRQLIGGTRIYAAPEWQASASTGQLRTDLIDCFERNPPRLNLNLSLADSIQKVKDDDLMATYLYELIYLADKQNPDLHLDSLPMIRSILESTLQLDPGKRHLDKVIHLLSSHECENVPKPERVQETLISNALSIPYAALQGLSPLVMDQVVKALQVVADSPIDTRRAAACLELAICQLCELGKSNAYEFPQRTHATAFNYLLKAASIGNLFAQAIAECFSKALQEEIPSTYLFKDWLYDAATAGSRTALESLKHVDTYLHAKALGVFRSTFCGNPEKYFGNALINRMSDLATVINGRGDTALHWLASTGQTERLASLTSQRLSSHVLNIQNHQKDTPLLCATRAGHYNTMAQLLSCGADASVTNAAGENALHSLGSLDEQDVYSAAHMLLASGAAPDVDATAYTGNTLLQTRPTGGGCPKLRAVLSDNPHVLRVLLELRKPSMQGARIENPTTLSKQRLMLAWAVRLHHTKVLEVLHEFFASSGLFSNLKQLRFWVDGVRQSLPEMCVRGCVSGTGTTGFDMPQEFIQLAHYGSNSLRYLEQTLTFLETLSPGIMAMGCNGARNALFFAIREGRRDAVRILAMFETSRGKSLFVDSPTLSKKLDERGQQITNIPARYRLGKRFRFRENPRHLSSISCTPRSFLTTSSGDSYDSESDQAYDNIPEPVLSKKQQRRRMMHRLRDMRTPPPSPYGSDSTDFSSSEEGPENSDTEDNGDIRTSTAWTAWNDARKEDEWKNPRPALPVTVDGPTDHYSLGGYVDAILLSVYYGKRAIFYDLISGPGSNTMRTESPFLCYAYHDWCAVFDLKCRNDFRGYFPRIAWDCLVVDVRGDQEKFVEFDGRLCYPLAYMTAIARSVHRDICLAHILLMVMKQGDIPEPVGWTAKSWFEDKCLSLDSCSGQSTPLFHAAAHGWDELSVLLLDHGAFPQSACFYNSSGKIRASTVLARLIVTTKNDEGKVQNLLATAASQSTEVIITVQDVNVIIGQSLHAGEDIVWNHGVLSWKCSSFSNENSDVRLWQAVAAANSSQRQKLQDMKAASSALLMEAACRRHLYAVATLLEIGVDPNMGCSSWLIISPRITALDIVAWTMYIRSTDCDDSGRALKERDVKISALLRSWGGVRGVEYTVEYQLLMNIVHTLIIPIAGTGLLVYTLYSIAPFIPVSWRQSWRLTQQCTTDDDSSEVLETIVFFTGKLMAIFWELGIAIPVACYIFMDPQAHRHEKEINIAGYIMALMIAVGIGAFFTTSPCLTEKTETHARDAFYFGLLFDGELGLLITVVIISVCFVVQVLSGFWLLRPLKLLGASLQGGCPPTIVWRATYSSLWNPATGIMNTLINFVVKWDRPWEIGSFHLSWRSRIQLQLNNDLENYVESNSQIWPDEIVESHGNQAHRPPQRCYLLRSFGLLARKVLGHNCSGLSSDGYDWTTSNVDFMNNHCGESDLQLARLEE</sequence>
<dbReference type="Pfam" id="PF00069">
    <property type="entry name" value="Pkinase"/>
    <property type="match status" value="1"/>
</dbReference>
<evidence type="ECO:0000256" key="1">
    <source>
        <dbReference type="ARBA" id="ARBA00022737"/>
    </source>
</evidence>
<dbReference type="SMART" id="SM00220">
    <property type="entry name" value="S_TKc"/>
    <property type="match status" value="1"/>
</dbReference>
<evidence type="ECO:0000313" key="7">
    <source>
        <dbReference type="EMBL" id="RYC82185.1"/>
    </source>
</evidence>
<protein>
    <recommendedName>
        <fullName evidence="6">Protein kinase domain-containing protein</fullName>
    </recommendedName>
</protein>
<feature type="transmembrane region" description="Helical" evidence="5">
    <location>
        <begin position="1377"/>
        <end position="1398"/>
    </location>
</feature>
<dbReference type="PANTHER" id="PTHR24198:SF165">
    <property type="entry name" value="ANKYRIN REPEAT-CONTAINING PROTEIN-RELATED"/>
    <property type="match status" value="1"/>
</dbReference>
<evidence type="ECO:0000256" key="2">
    <source>
        <dbReference type="ARBA" id="ARBA00023043"/>
    </source>
</evidence>
<dbReference type="PROSITE" id="PS00108">
    <property type="entry name" value="PROTEIN_KINASE_ST"/>
    <property type="match status" value="1"/>
</dbReference>
<evidence type="ECO:0000259" key="6">
    <source>
        <dbReference type="PROSITE" id="PS50011"/>
    </source>
</evidence>
<feature type="compositionally biased region" description="Polar residues" evidence="4">
    <location>
        <begin position="932"/>
        <end position="942"/>
    </location>
</feature>
<dbReference type="InterPro" id="IPR011009">
    <property type="entry name" value="Kinase-like_dom_sf"/>
</dbReference>
<comment type="caution">
    <text evidence="7">The sequence shown here is derived from an EMBL/GenBank/DDBJ whole genome shotgun (WGS) entry which is preliminary data.</text>
</comment>
<feature type="transmembrane region" description="Helical" evidence="5">
    <location>
        <begin position="1425"/>
        <end position="1450"/>
    </location>
</feature>
<reference evidence="7 8" key="1">
    <citation type="submission" date="2016-12" db="EMBL/GenBank/DDBJ databases">
        <title>Draft genome sequence of Fusarium oxysporum causing rot on Narcissus.</title>
        <authorList>
            <person name="Armitage A.D."/>
            <person name="Taylor A."/>
            <person name="Clarkson J.P."/>
            <person name="Harrison R.J."/>
            <person name="Jackson A.C."/>
        </authorList>
    </citation>
    <scope>NUCLEOTIDE SEQUENCE [LARGE SCALE GENOMIC DNA]</scope>
    <source>
        <strain evidence="7 8">N139</strain>
    </source>
</reference>
<feature type="compositionally biased region" description="Acidic residues" evidence="4">
    <location>
        <begin position="943"/>
        <end position="953"/>
    </location>
</feature>
<feature type="domain" description="Protein kinase" evidence="6">
    <location>
        <begin position="61"/>
        <end position="355"/>
    </location>
</feature>
<dbReference type="SMART" id="SM00248">
    <property type="entry name" value="ANK"/>
    <property type="match status" value="6"/>
</dbReference>
<dbReference type="PROSITE" id="PS50011">
    <property type="entry name" value="PROTEIN_KINASE_DOM"/>
    <property type="match status" value="1"/>
</dbReference>
<dbReference type="PANTHER" id="PTHR24198">
    <property type="entry name" value="ANKYRIN REPEAT AND PROTEIN KINASE DOMAIN-CONTAINING PROTEIN"/>
    <property type="match status" value="1"/>
</dbReference>
<feature type="region of interest" description="Disordered" evidence="4">
    <location>
        <begin position="885"/>
        <end position="958"/>
    </location>
</feature>
<dbReference type="Gene3D" id="1.25.40.20">
    <property type="entry name" value="Ankyrin repeat-containing domain"/>
    <property type="match status" value="2"/>
</dbReference>
<keyword evidence="5" id="KW-0812">Transmembrane</keyword>
<dbReference type="InterPro" id="IPR008271">
    <property type="entry name" value="Ser/Thr_kinase_AS"/>
</dbReference>
<dbReference type="Gene3D" id="1.10.510.10">
    <property type="entry name" value="Transferase(Phosphotransferase) domain 1"/>
    <property type="match status" value="1"/>
</dbReference>
<dbReference type="Pfam" id="PF12796">
    <property type="entry name" value="Ank_2"/>
    <property type="match status" value="1"/>
</dbReference>
<dbReference type="GO" id="GO:0005524">
    <property type="term" value="F:ATP binding"/>
    <property type="evidence" value="ECO:0007669"/>
    <property type="project" value="InterPro"/>
</dbReference>
<dbReference type="EMBL" id="MQTW01000198">
    <property type="protein sequence ID" value="RYC82185.1"/>
    <property type="molecule type" value="Genomic_DNA"/>
</dbReference>
<dbReference type="GO" id="GO:0005737">
    <property type="term" value="C:cytoplasm"/>
    <property type="evidence" value="ECO:0007669"/>
    <property type="project" value="TreeGrafter"/>
</dbReference>
<evidence type="ECO:0000256" key="5">
    <source>
        <dbReference type="SAM" id="Phobius"/>
    </source>
</evidence>
<dbReference type="InterPro" id="IPR002110">
    <property type="entry name" value="Ankyrin_rpt"/>
</dbReference>
<proteinExistence type="predicted"/>
<keyword evidence="2 3" id="KW-0040">ANK repeat</keyword>
<accession>A0A4Q2V4Y2</accession>
<name>A0A4Q2V4Y2_FUSOX</name>
<evidence type="ECO:0000313" key="8">
    <source>
        <dbReference type="Proteomes" id="UP000290540"/>
    </source>
</evidence>
<gene>
    <name evidence="7" type="ORF">BFJ63_vAg14937</name>
</gene>
<dbReference type="SUPFAM" id="SSF48403">
    <property type="entry name" value="Ankyrin repeat"/>
    <property type="match status" value="2"/>
</dbReference>
<keyword evidence="5" id="KW-1133">Transmembrane helix</keyword>
<dbReference type="SUPFAM" id="SSF56112">
    <property type="entry name" value="Protein kinase-like (PK-like)"/>
    <property type="match status" value="1"/>
</dbReference>
<dbReference type="InterPro" id="IPR036770">
    <property type="entry name" value="Ankyrin_rpt-contain_sf"/>
</dbReference>
<dbReference type="InterPro" id="IPR000719">
    <property type="entry name" value="Prot_kinase_dom"/>
</dbReference>
<keyword evidence="1" id="KW-0677">Repeat</keyword>
<dbReference type="GO" id="GO:0004672">
    <property type="term" value="F:protein kinase activity"/>
    <property type="evidence" value="ECO:0007669"/>
    <property type="project" value="InterPro"/>
</dbReference>
<organism evidence="7 8">
    <name type="scientific">Fusarium oxysporum f. sp. narcissi</name>
    <dbReference type="NCBI Taxonomy" id="451672"/>
    <lineage>
        <taxon>Eukaryota</taxon>
        <taxon>Fungi</taxon>
        <taxon>Dikarya</taxon>
        <taxon>Ascomycota</taxon>
        <taxon>Pezizomycotina</taxon>
        <taxon>Sordariomycetes</taxon>
        <taxon>Hypocreomycetidae</taxon>
        <taxon>Hypocreales</taxon>
        <taxon>Nectriaceae</taxon>
        <taxon>Fusarium</taxon>
        <taxon>Fusarium oxysporum species complex</taxon>
    </lineage>
</organism>
<keyword evidence="5" id="KW-0472">Membrane</keyword>
<dbReference type="PROSITE" id="PS50088">
    <property type="entry name" value="ANK_REPEAT"/>
    <property type="match status" value="1"/>
</dbReference>
<evidence type="ECO:0000256" key="3">
    <source>
        <dbReference type="PROSITE-ProRule" id="PRU00023"/>
    </source>
</evidence>
<dbReference type="Proteomes" id="UP000290540">
    <property type="component" value="Unassembled WGS sequence"/>
</dbReference>